<keyword evidence="2" id="KW-1185">Reference proteome</keyword>
<sequence length="158" mass="17121">MINVSAKTQSNPDYLISPQDLVDWEKTNGVIPKGSIVLFNTGYAKLYPNRKEYFGTDKKGMEAIPELHFPGISPEASTWLVENRLPKSVGIDTASIDYGQSKDFQTHRILLGNNISGFENLTNLDALPVTGAYIIALPMKIAGGSGGPLRIVAAIKAD</sequence>
<dbReference type="GO" id="GO:0004061">
    <property type="term" value="F:arylformamidase activity"/>
    <property type="evidence" value="ECO:0007669"/>
    <property type="project" value="InterPro"/>
</dbReference>
<dbReference type="Gene3D" id="3.50.30.50">
    <property type="entry name" value="Putative cyclase"/>
    <property type="match status" value="1"/>
</dbReference>
<evidence type="ECO:0000313" key="1">
    <source>
        <dbReference type="EMBL" id="SMC30303.1"/>
    </source>
</evidence>
<dbReference type="Proteomes" id="UP000192708">
    <property type="component" value="Unassembled WGS sequence"/>
</dbReference>
<protein>
    <submittedName>
        <fullName evidence="1">Putative cyclase</fullName>
    </submittedName>
</protein>
<dbReference type="AlphaFoldDB" id="A0A1W1Y2B1"/>
<dbReference type="InterPro" id="IPR007325">
    <property type="entry name" value="KFase/CYL"/>
</dbReference>
<dbReference type="PANTHER" id="PTHR31118">
    <property type="entry name" value="CYCLASE-LIKE PROTEIN 2"/>
    <property type="match status" value="1"/>
</dbReference>
<reference evidence="1 2" key="1">
    <citation type="submission" date="2017-04" db="EMBL/GenBank/DDBJ databases">
        <authorList>
            <person name="Afonso C.L."/>
            <person name="Miller P.J."/>
            <person name="Scott M.A."/>
            <person name="Spackman E."/>
            <person name="Goraichik I."/>
            <person name="Dimitrov K.M."/>
            <person name="Suarez D.L."/>
            <person name="Swayne D.E."/>
        </authorList>
    </citation>
    <scope>NUCLEOTIDE SEQUENCE [LARGE SCALE GENOMIC DNA]</scope>
    <source>
        <strain evidence="1 2">VK13</strain>
    </source>
</reference>
<dbReference type="InterPro" id="IPR037175">
    <property type="entry name" value="KFase_sf"/>
</dbReference>
<accession>A0A1W1Y2B1</accession>
<dbReference type="GO" id="GO:0019441">
    <property type="term" value="P:L-tryptophan catabolic process to kynurenine"/>
    <property type="evidence" value="ECO:0007669"/>
    <property type="project" value="InterPro"/>
</dbReference>
<dbReference type="EMBL" id="FWXJ01000001">
    <property type="protein sequence ID" value="SMC30303.1"/>
    <property type="molecule type" value="Genomic_DNA"/>
</dbReference>
<dbReference type="Pfam" id="PF04199">
    <property type="entry name" value="Cyclase"/>
    <property type="match status" value="1"/>
</dbReference>
<evidence type="ECO:0000313" key="2">
    <source>
        <dbReference type="Proteomes" id="UP000192708"/>
    </source>
</evidence>
<dbReference type="STRING" id="1938817.SAMN06296008_101142"/>
<gene>
    <name evidence="1" type="ORF">SAMN06296008_101142</name>
</gene>
<organism evidence="1 2">
    <name type="scientific">Polynucleobacter kasalickyi</name>
    <dbReference type="NCBI Taxonomy" id="1938817"/>
    <lineage>
        <taxon>Bacteria</taxon>
        <taxon>Pseudomonadati</taxon>
        <taxon>Pseudomonadota</taxon>
        <taxon>Betaproteobacteria</taxon>
        <taxon>Burkholderiales</taxon>
        <taxon>Burkholderiaceae</taxon>
        <taxon>Polynucleobacter</taxon>
    </lineage>
</organism>
<proteinExistence type="predicted"/>
<dbReference type="PANTHER" id="PTHR31118:SF12">
    <property type="entry name" value="CYCLASE-LIKE PROTEIN 2"/>
    <property type="match status" value="1"/>
</dbReference>
<dbReference type="SUPFAM" id="SSF102198">
    <property type="entry name" value="Putative cyclase"/>
    <property type="match status" value="1"/>
</dbReference>
<name>A0A1W1Y2B1_9BURK</name>